<accession>A0A915IRR8</accession>
<evidence type="ECO:0000313" key="1">
    <source>
        <dbReference type="Proteomes" id="UP000887565"/>
    </source>
</evidence>
<name>A0A915IRR8_ROMCU</name>
<protein>
    <submittedName>
        <fullName evidence="2">Uncharacterized protein</fullName>
    </submittedName>
</protein>
<keyword evidence="1" id="KW-1185">Reference proteome</keyword>
<evidence type="ECO:0000313" key="2">
    <source>
        <dbReference type="WBParaSite" id="nRc.2.0.1.t16084-RA"/>
    </source>
</evidence>
<dbReference type="Proteomes" id="UP000887565">
    <property type="component" value="Unplaced"/>
</dbReference>
<sequence>MFIWVSFEHTRSGSIRISHRGKKSVVNLARNRENSLEFESNHTGKTVCCSLQILEHLRCVLVLDKVIIINLNLAEARLLESLASTCT</sequence>
<reference evidence="2" key="1">
    <citation type="submission" date="2022-11" db="UniProtKB">
        <authorList>
            <consortium name="WormBaseParasite"/>
        </authorList>
    </citation>
    <scope>IDENTIFICATION</scope>
</reference>
<dbReference type="AlphaFoldDB" id="A0A915IRR8"/>
<organism evidence="1 2">
    <name type="scientific">Romanomermis culicivorax</name>
    <name type="common">Nematode worm</name>
    <dbReference type="NCBI Taxonomy" id="13658"/>
    <lineage>
        <taxon>Eukaryota</taxon>
        <taxon>Metazoa</taxon>
        <taxon>Ecdysozoa</taxon>
        <taxon>Nematoda</taxon>
        <taxon>Enoplea</taxon>
        <taxon>Dorylaimia</taxon>
        <taxon>Mermithida</taxon>
        <taxon>Mermithoidea</taxon>
        <taxon>Mermithidae</taxon>
        <taxon>Romanomermis</taxon>
    </lineage>
</organism>
<dbReference type="WBParaSite" id="nRc.2.0.1.t16084-RA">
    <property type="protein sequence ID" value="nRc.2.0.1.t16084-RA"/>
    <property type="gene ID" value="nRc.2.0.1.g16084"/>
</dbReference>
<proteinExistence type="predicted"/>